<dbReference type="STRING" id="1471761.B0W44_14455"/>
<evidence type="ECO:0000259" key="1">
    <source>
        <dbReference type="Pfam" id="PF13524"/>
    </source>
</evidence>
<evidence type="ECO:0000313" key="2">
    <source>
        <dbReference type="EMBL" id="AQS56769.1"/>
    </source>
</evidence>
<organism evidence="2 3">
    <name type="scientific">Novibacillus thermophilus</name>
    <dbReference type="NCBI Taxonomy" id="1471761"/>
    <lineage>
        <taxon>Bacteria</taxon>
        <taxon>Bacillati</taxon>
        <taxon>Bacillota</taxon>
        <taxon>Bacilli</taxon>
        <taxon>Bacillales</taxon>
        <taxon>Thermoactinomycetaceae</taxon>
        <taxon>Novibacillus</taxon>
    </lineage>
</organism>
<name>A0A1U9K9M2_9BACL</name>
<dbReference type="OrthoDB" id="110463at2"/>
<gene>
    <name evidence="2" type="ORF">B0W44_14455</name>
</gene>
<sequence length="344" mass="40906">MRLFYISSGCGFSFSPTMTDEDYNIIRAFRQLEKERKGFKLEVFLLKKDSSSTLLKRIKAFRPDAVLVFKGFRFPHRYVTAIRKMGYRIGVWLVDDPYRLKTHYQLVQPYAFVITQEASCVMFYRQMGKTCFHIPLAVNTQKYTPNPHVPSKYHSDICFVGSGFPVRIKMFDKLAPYLKYRRFFIIGQWWNRLKHYPVLKRGIINQPIPPSEVTKYYNGAKIVLNIHRTANDRLENFKNLPALTPNNRTFEIAACGAFQLASYRPHLRRYYKKDELVAFSGWKELERKIDYYLKHPHERREISERAYERTLSHHTYEARLTKLIETLNEYIWKENGKTGIRQPV</sequence>
<proteinExistence type="predicted"/>
<dbReference type="Proteomes" id="UP000188603">
    <property type="component" value="Chromosome"/>
</dbReference>
<evidence type="ECO:0000313" key="3">
    <source>
        <dbReference type="Proteomes" id="UP000188603"/>
    </source>
</evidence>
<dbReference type="KEGG" id="ntr:B0W44_14455"/>
<reference evidence="2 3" key="1">
    <citation type="journal article" date="2015" name="Int. J. Syst. Evol. Microbiol.">
        <title>Novibacillus thermophilus gen. nov., sp. nov., a Gram-staining-negative and moderately thermophilic member of the family Thermoactinomycetaceae.</title>
        <authorList>
            <person name="Yang G."/>
            <person name="Chen J."/>
            <person name="Zhou S."/>
        </authorList>
    </citation>
    <scope>NUCLEOTIDE SEQUENCE [LARGE SCALE GENOMIC DNA]</scope>
    <source>
        <strain evidence="2 3">SG-1</strain>
    </source>
</reference>
<dbReference type="EMBL" id="CP019699">
    <property type="protein sequence ID" value="AQS56769.1"/>
    <property type="molecule type" value="Genomic_DNA"/>
</dbReference>
<keyword evidence="3" id="KW-1185">Reference proteome</keyword>
<dbReference type="Pfam" id="PF13524">
    <property type="entry name" value="Glyco_trans_1_2"/>
    <property type="match status" value="1"/>
</dbReference>
<dbReference type="AlphaFoldDB" id="A0A1U9K9M2"/>
<dbReference type="SUPFAM" id="SSF53756">
    <property type="entry name" value="UDP-Glycosyltransferase/glycogen phosphorylase"/>
    <property type="match status" value="1"/>
</dbReference>
<dbReference type="Gene3D" id="3.40.50.2000">
    <property type="entry name" value="Glycogen Phosphorylase B"/>
    <property type="match status" value="1"/>
</dbReference>
<feature type="domain" description="Spore protein YkvP/CgeB glycosyl transferase-like" evidence="1">
    <location>
        <begin position="170"/>
        <end position="324"/>
    </location>
</feature>
<accession>A0A1U9K9M2</accession>
<dbReference type="InterPro" id="IPR055259">
    <property type="entry name" value="YkvP/CgeB_Glyco_trans-like"/>
</dbReference>
<protein>
    <recommendedName>
        <fullName evidence="1">Spore protein YkvP/CgeB glycosyl transferase-like domain-containing protein</fullName>
    </recommendedName>
</protein>